<protein>
    <submittedName>
        <fullName evidence="2">Uncharacterized protein</fullName>
    </submittedName>
</protein>
<dbReference type="AlphaFoldDB" id="A0A3N4L0P1"/>
<proteinExistence type="predicted"/>
<feature type="region of interest" description="Disordered" evidence="1">
    <location>
        <begin position="48"/>
        <end position="67"/>
    </location>
</feature>
<evidence type="ECO:0000313" key="3">
    <source>
        <dbReference type="Proteomes" id="UP000277580"/>
    </source>
</evidence>
<sequence length="105" mass="12115">MHVVKHVEDFFAKFIESLNFYKRKSASLETEIAELKAAKEELEARVKELEEQRDETDKQRAEREKLKEGKAINKMRKLIWSASVSHKRKSSTEGVVPVVASVEAK</sequence>
<accession>A0A3N4L0P1</accession>
<keyword evidence="3" id="KW-1185">Reference proteome</keyword>
<dbReference type="Proteomes" id="UP000277580">
    <property type="component" value="Unassembled WGS sequence"/>
</dbReference>
<dbReference type="InParanoid" id="A0A3N4L0P1"/>
<reference evidence="2 3" key="1">
    <citation type="journal article" date="2018" name="Nat. Ecol. Evol.">
        <title>Pezizomycetes genomes reveal the molecular basis of ectomycorrhizal truffle lifestyle.</title>
        <authorList>
            <person name="Murat C."/>
            <person name="Payen T."/>
            <person name="Noel B."/>
            <person name="Kuo A."/>
            <person name="Morin E."/>
            <person name="Chen J."/>
            <person name="Kohler A."/>
            <person name="Krizsan K."/>
            <person name="Balestrini R."/>
            <person name="Da Silva C."/>
            <person name="Montanini B."/>
            <person name="Hainaut M."/>
            <person name="Levati E."/>
            <person name="Barry K.W."/>
            <person name="Belfiori B."/>
            <person name="Cichocki N."/>
            <person name="Clum A."/>
            <person name="Dockter R.B."/>
            <person name="Fauchery L."/>
            <person name="Guy J."/>
            <person name="Iotti M."/>
            <person name="Le Tacon F."/>
            <person name="Lindquist E.A."/>
            <person name="Lipzen A."/>
            <person name="Malagnac F."/>
            <person name="Mello A."/>
            <person name="Molinier V."/>
            <person name="Miyauchi S."/>
            <person name="Poulain J."/>
            <person name="Riccioni C."/>
            <person name="Rubini A."/>
            <person name="Sitrit Y."/>
            <person name="Splivallo R."/>
            <person name="Traeger S."/>
            <person name="Wang M."/>
            <person name="Zifcakova L."/>
            <person name="Wipf D."/>
            <person name="Zambonelli A."/>
            <person name="Paolocci F."/>
            <person name="Nowrousian M."/>
            <person name="Ottonello S."/>
            <person name="Baldrian P."/>
            <person name="Spatafora J.W."/>
            <person name="Henrissat B."/>
            <person name="Nagy L.G."/>
            <person name="Aury J.M."/>
            <person name="Wincker P."/>
            <person name="Grigoriev I.V."/>
            <person name="Bonfante P."/>
            <person name="Martin F.M."/>
        </authorList>
    </citation>
    <scope>NUCLEOTIDE SEQUENCE [LARGE SCALE GENOMIC DNA]</scope>
    <source>
        <strain evidence="2 3">CCBAS932</strain>
    </source>
</reference>
<dbReference type="OrthoDB" id="10337942at2759"/>
<dbReference type="EMBL" id="ML119119">
    <property type="protein sequence ID" value="RPB14131.1"/>
    <property type="molecule type" value="Genomic_DNA"/>
</dbReference>
<evidence type="ECO:0000256" key="1">
    <source>
        <dbReference type="SAM" id="MobiDB-lite"/>
    </source>
</evidence>
<gene>
    <name evidence="2" type="ORF">P167DRAFT_534358</name>
</gene>
<evidence type="ECO:0000313" key="2">
    <source>
        <dbReference type="EMBL" id="RPB14131.1"/>
    </source>
</evidence>
<name>A0A3N4L0P1_9PEZI</name>
<organism evidence="2 3">
    <name type="scientific">Morchella conica CCBAS932</name>
    <dbReference type="NCBI Taxonomy" id="1392247"/>
    <lineage>
        <taxon>Eukaryota</taxon>
        <taxon>Fungi</taxon>
        <taxon>Dikarya</taxon>
        <taxon>Ascomycota</taxon>
        <taxon>Pezizomycotina</taxon>
        <taxon>Pezizomycetes</taxon>
        <taxon>Pezizales</taxon>
        <taxon>Morchellaceae</taxon>
        <taxon>Morchella</taxon>
    </lineage>
</organism>